<keyword evidence="1" id="KW-0812">Transmembrane</keyword>
<evidence type="ECO:0000256" key="1">
    <source>
        <dbReference type="SAM" id="Phobius"/>
    </source>
</evidence>
<feature type="transmembrane region" description="Helical" evidence="1">
    <location>
        <begin position="20"/>
        <end position="45"/>
    </location>
</feature>
<organism evidence="2 3">
    <name type="scientific">Panaeolus cyanescens</name>
    <dbReference type="NCBI Taxonomy" id="181874"/>
    <lineage>
        <taxon>Eukaryota</taxon>
        <taxon>Fungi</taxon>
        <taxon>Dikarya</taxon>
        <taxon>Basidiomycota</taxon>
        <taxon>Agaricomycotina</taxon>
        <taxon>Agaricomycetes</taxon>
        <taxon>Agaricomycetidae</taxon>
        <taxon>Agaricales</taxon>
        <taxon>Agaricineae</taxon>
        <taxon>Galeropsidaceae</taxon>
        <taxon>Panaeolus</taxon>
    </lineage>
</organism>
<reference evidence="2 3" key="1">
    <citation type="journal article" date="2018" name="Evol. Lett.">
        <title>Horizontal gene cluster transfer increased hallucinogenic mushroom diversity.</title>
        <authorList>
            <person name="Reynolds H.T."/>
            <person name="Vijayakumar V."/>
            <person name="Gluck-Thaler E."/>
            <person name="Korotkin H.B."/>
            <person name="Matheny P.B."/>
            <person name="Slot J.C."/>
        </authorList>
    </citation>
    <scope>NUCLEOTIDE SEQUENCE [LARGE SCALE GENOMIC DNA]</scope>
    <source>
        <strain evidence="2 3">2629</strain>
    </source>
</reference>
<evidence type="ECO:0000313" key="3">
    <source>
        <dbReference type="Proteomes" id="UP000284842"/>
    </source>
</evidence>
<sequence>MPTTASTATNTYYKASLSVLAITLIVIGVISVLSIGCCIGGWIWIKRRRSRQAAAAAQQQKAFLMNQTQAAYPQPTGGTYVAVPQQGAAPGMYYPQQYNGGYPAQPAYGQGGI</sequence>
<keyword evidence="1" id="KW-0472">Membrane</keyword>
<proteinExistence type="predicted"/>
<keyword evidence="3" id="KW-1185">Reference proteome</keyword>
<dbReference type="AlphaFoldDB" id="A0A409YFP9"/>
<protein>
    <submittedName>
        <fullName evidence="2">Uncharacterized protein</fullName>
    </submittedName>
</protein>
<accession>A0A409YFP9</accession>
<dbReference type="OrthoDB" id="10552214at2759"/>
<name>A0A409YFP9_9AGAR</name>
<dbReference type="EMBL" id="NHTK01001212">
    <property type="protein sequence ID" value="PPR01830.1"/>
    <property type="molecule type" value="Genomic_DNA"/>
</dbReference>
<dbReference type="InParanoid" id="A0A409YFP9"/>
<evidence type="ECO:0000313" key="2">
    <source>
        <dbReference type="EMBL" id="PPR01830.1"/>
    </source>
</evidence>
<keyword evidence="1" id="KW-1133">Transmembrane helix</keyword>
<gene>
    <name evidence="2" type="ORF">CVT24_001798</name>
</gene>
<dbReference type="Proteomes" id="UP000284842">
    <property type="component" value="Unassembled WGS sequence"/>
</dbReference>
<comment type="caution">
    <text evidence="2">The sequence shown here is derived from an EMBL/GenBank/DDBJ whole genome shotgun (WGS) entry which is preliminary data.</text>
</comment>